<feature type="compositionally biased region" description="Low complexity" evidence="1">
    <location>
        <begin position="162"/>
        <end position="173"/>
    </location>
</feature>
<evidence type="ECO:0000313" key="3">
    <source>
        <dbReference type="Proteomes" id="UP001334248"/>
    </source>
</evidence>
<feature type="region of interest" description="Disordered" evidence="1">
    <location>
        <begin position="150"/>
        <end position="176"/>
    </location>
</feature>
<dbReference type="Proteomes" id="UP001334248">
    <property type="component" value="Unassembled WGS sequence"/>
</dbReference>
<accession>A0ABR0RR38</accession>
<feature type="region of interest" description="Disordered" evidence="1">
    <location>
        <begin position="1"/>
        <end position="74"/>
    </location>
</feature>
<organism evidence="2 3">
    <name type="scientific">Knufia obscura</name>
    <dbReference type="NCBI Taxonomy" id="1635080"/>
    <lineage>
        <taxon>Eukaryota</taxon>
        <taxon>Fungi</taxon>
        <taxon>Dikarya</taxon>
        <taxon>Ascomycota</taxon>
        <taxon>Pezizomycotina</taxon>
        <taxon>Eurotiomycetes</taxon>
        <taxon>Chaetothyriomycetidae</taxon>
        <taxon>Chaetothyriales</taxon>
        <taxon>Trichomeriaceae</taxon>
        <taxon>Knufia</taxon>
    </lineage>
</organism>
<evidence type="ECO:0000256" key="1">
    <source>
        <dbReference type="SAM" id="MobiDB-lite"/>
    </source>
</evidence>
<keyword evidence="3" id="KW-1185">Reference proteome</keyword>
<dbReference type="GeneID" id="89998709"/>
<dbReference type="EMBL" id="JAVHJV010000005">
    <property type="protein sequence ID" value="KAK5942694.1"/>
    <property type="molecule type" value="Genomic_DNA"/>
</dbReference>
<feature type="compositionally biased region" description="Polar residues" evidence="1">
    <location>
        <begin position="58"/>
        <end position="74"/>
    </location>
</feature>
<gene>
    <name evidence="2" type="ORF">PMZ80_005260</name>
</gene>
<evidence type="ECO:0000313" key="2">
    <source>
        <dbReference type="EMBL" id="KAK5942694.1"/>
    </source>
</evidence>
<sequence length="479" mass="52847">MPPKRTTSDSQLGASATRRRTGAKASTQDPSRVTEGHPGTNNAVSDPLIEAADDGAQHNATDTQAPTANAGHTTAAASQVDAGTDRLNAQSTAADRLVAAATQLQNASATLVAAANQLGTPLDQSHALGSNAQPAPTAQNVPALVLASTAPNPIPPPPPAPTAQNGPALVSAPAPAPAPLNPVPPPQAWQIGPGGPLALLLNYTSGPMHTIFAGEFIREDWYMLKAWNRVCGNPPWPDWNPFRDPLSLSHPGPGRYLRVRCGNIRIPLPIHSDIPQDEQDPPVNLQQEWGLSEGPSTLCPHNQLDSQGPSGNMEFYRCEDPRHWHNGDTRISHRRAKDWLCAPCTQQNRKYLEATFQRWADHRIWTFCKECSDDQHDVMLQEALQQWNAMHLAPAEQKHAEMTEDELEPVRKLYWCICRYSLPIGTAHLCWHCFLRVHDGWERYLKREMDAIIPRRRPNGDIHDLRTWRSFPKSKTPFV</sequence>
<proteinExistence type="predicted"/>
<dbReference type="RefSeq" id="XP_064730784.1">
    <property type="nucleotide sequence ID" value="XM_064873680.1"/>
</dbReference>
<name>A0ABR0RR38_9EURO</name>
<reference evidence="2 3" key="1">
    <citation type="journal article" date="2023" name="Res Sq">
        <title>Genomic and morphological characterization of Knufia obscura isolated from the Mars 2020 spacecraft assembly facility.</title>
        <authorList>
            <person name="Chander A.M."/>
            <person name="Teixeira M.M."/>
            <person name="Singh N.K."/>
            <person name="Williams M.P."/>
            <person name="Parker C.W."/>
            <person name="Leo P."/>
            <person name="Stajich J.E."/>
            <person name="Torok T."/>
            <person name="Tighe S."/>
            <person name="Mason C.E."/>
            <person name="Venkateswaran K."/>
        </authorList>
    </citation>
    <scope>NUCLEOTIDE SEQUENCE [LARGE SCALE GENOMIC DNA]</scope>
    <source>
        <strain evidence="2 3">CCFEE 5817</strain>
    </source>
</reference>
<feature type="compositionally biased region" description="Pro residues" evidence="1">
    <location>
        <begin position="152"/>
        <end position="161"/>
    </location>
</feature>
<protein>
    <submittedName>
        <fullName evidence="2">Uncharacterized protein</fullName>
    </submittedName>
</protein>
<comment type="caution">
    <text evidence="2">The sequence shown here is derived from an EMBL/GenBank/DDBJ whole genome shotgun (WGS) entry which is preliminary data.</text>
</comment>